<dbReference type="EMBL" id="CAXITT010000459">
    <property type="protein sequence ID" value="CAL1541914.1"/>
    <property type="molecule type" value="Genomic_DNA"/>
</dbReference>
<keyword evidence="3" id="KW-1185">Reference proteome</keyword>
<protein>
    <submittedName>
        <fullName evidence="2">Uncharacterized protein</fullName>
    </submittedName>
</protein>
<feature type="region of interest" description="Disordered" evidence="1">
    <location>
        <begin position="90"/>
        <end position="132"/>
    </location>
</feature>
<proteinExistence type="predicted"/>
<feature type="compositionally biased region" description="Polar residues" evidence="1">
    <location>
        <begin position="94"/>
        <end position="112"/>
    </location>
</feature>
<sequence>MNNGNKQRLSSQIEHEHINEPVTSAGAPFQTGEPLSLLARAETLMNKASSHQHILRSELRQHELDIVNQSLGNCLDANSKQRMSSQMDLDHVNESSASSGTSFQSVKSSSMLTRGEGLMSKNPNGQSQHHRGELRHDLDIVNQNLGCLDGNSGNSKQRLNSQMEHEHISEPSTSGASSFQPVEPLSLLARGESLMNKTSHGQQHILR</sequence>
<name>A0AAV2I5E5_LYMST</name>
<reference evidence="2 3" key="1">
    <citation type="submission" date="2024-04" db="EMBL/GenBank/DDBJ databases">
        <authorList>
            <consortium name="Genoscope - CEA"/>
            <person name="William W."/>
        </authorList>
    </citation>
    <scope>NUCLEOTIDE SEQUENCE [LARGE SCALE GENOMIC DNA]</scope>
</reference>
<gene>
    <name evidence="2" type="ORF">GSLYS_00015520001</name>
</gene>
<comment type="caution">
    <text evidence="2">The sequence shown here is derived from an EMBL/GenBank/DDBJ whole genome shotgun (WGS) entry which is preliminary data.</text>
</comment>
<evidence type="ECO:0000313" key="2">
    <source>
        <dbReference type="EMBL" id="CAL1541914.1"/>
    </source>
</evidence>
<evidence type="ECO:0000313" key="3">
    <source>
        <dbReference type="Proteomes" id="UP001497497"/>
    </source>
</evidence>
<evidence type="ECO:0000256" key="1">
    <source>
        <dbReference type="SAM" id="MobiDB-lite"/>
    </source>
</evidence>
<dbReference type="Proteomes" id="UP001497497">
    <property type="component" value="Unassembled WGS sequence"/>
</dbReference>
<feature type="non-terminal residue" evidence="2">
    <location>
        <position position="207"/>
    </location>
</feature>
<dbReference type="AlphaFoldDB" id="A0AAV2I5E5"/>
<feature type="compositionally biased region" description="Polar residues" evidence="1">
    <location>
        <begin position="170"/>
        <end position="180"/>
    </location>
</feature>
<accession>A0AAV2I5E5</accession>
<organism evidence="2 3">
    <name type="scientific">Lymnaea stagnalis</name>
    <name type="common">Great pond snail</name>
    <name type="synonym">Helix stagnalis</name>
    <dbReference type="NCBI Taxonomy" id="6523"/>
    <lineage>
        <taxon>Eukaryota</taxon>
        <taxon>Metazoa</taxon>
        <taxon>Spiralia</taxon>
        <taxon>Lophotrochozoa</taxon>
        <taxon>Mollusca</taxon>
        <taxon>Gastropoda</taxon>
        <taxon>Heterobranchia</taxon>
        <taxon>Euthyneura</taxon>
        <taxon>Panpulmonata</taxon>
        <taxon>Hygrophila</taxon>
        <taxon>Lymnaeoidea</taxon>
        <taxon>Lymnaeidae</taxon>
        <taxon>Lymnaea</taxon>
    </lineage>
</organism>
<feature type="region of interest" description="Disordered" evidence="1">
    <location>
        <begin position="148"/>
        <end position="180"/>
    </location>
</feature>
<feature type="compositionally biased region" description="Polar residues" evidence="1">
    <location>
        <begin position="148"/>
        <end position="162"/>
    </location>
</feature>